<dbReference type="InterPro" id="IPR058017">
    <property type="entry name" value="At3g28540-like_C"/>
</dbReference>
<dbReference type="Gene3D" id="3.30.200.20">
    <property type="entry name" value="Phosphorylase Kinase, domain 1"/>
    <property type="match status" value="1"/>
</dbReference>
<dbReference type="Gene3D" id="3.40.50.300">
    <property type="entry name" value="P-loop containing nucleotide triphosphate hydrolases"/>
    <property type="match status" value="1"/>
</dbReference>
<reference evidence="7" key="1">
    <citation type="submission" date="2022-03" db="EMBL/GenBank/DDBJ databases">
        <title>A functionally conserved STORR gene fusion in Papaver species that diverged 16.8 million years ago.</title>
        <authorList>
            <person name="Catania T."/>
        </authorList>
    </citation>
    <scope>NUCLEOTIDE SEQUENCE</scope>
    <source>
        <strain evidence="7">S-191538</strain>
    </source>
</reference>
<dbReference type="InterPro" id="IPR003593">
    <property type="entry name" value="AAA+_ATPase"/>
</dbReference>
<dbReference type="Pfam" id="PF14363">
    <property type="entry name" value="AAA_assoc"/>
    <property type="match status" value="1"/>
</dbReference>
<comment type="cofactor">
    <cofactor evidence="1">
        <name>Mg(2+)</name>
        <dbReference type="ChEBI" id="CHEBI:18420"/>
    </cofactor>
</comment>
<dbReference type="GO" id="GO:0005524">
    <property type="term" value="F:ATP binding"/>
    <property type="evidence" value="ECO:0007669"/>
    <property type="project" value="InterPro"/>
</dbReference>
<dbReference type="InterPro" id="IPR025753">
    <property type="entry name" value="AAA_N_dom"/>
</dbReference>
<dbReference type="Proteomes" id="UP001177140">
    <property type="component" value="Unassembled WGS sequence"/>
</dbReference>
<dbReference type="InterPro" id="IPR027417">
    <property type="entry name" value="P-loop_NTPase"/>
</dbReference>
<dbReference type="SMART" id="SM00382">
    <property type="entry name" value="AAA"/>
    <property type="match status" value="1"/>
</dbReference>
<keyword evidence="8" id="KW-1185">Reference proteome</keyword>
<feature type="compositionally biased region" description="Basic and acidic residues" evidence="5">
    <location>
        <begin position="302"/>
        <end position="317"/>
    </location>
</feature>
<keyword evidence="3" id="KW-0460">Magnesium</keyword>
<dbReference type="InterPro" id="IPR003960">
    <property type="entry name" value="ATPase_AAA_CS"/>
</dbReference>
<evidence type="ECO:0000256" key="3">
    <source>
        <dbReference type="ARBA" id="ARBA00022842"/>
    </source>
</evidence>
<dbReference type="InterPro" id="IPR003959">
    <property type="entry name" value="ATPase_AAA_core"/>
</dbReference>
<dbReference type="Pfam" id="PF00004">
    <property type="entry name" value="AAA"/>
    <property type="match status" value="1"/>
</dbReference>
<dbReference type="GO" id="GO:0004672">
    <property type="term" value="F:protein kinase activity"/>
    <property type="evidence" value="ECO:0007669"/>
    <property type="project" value="InterPro"/>
</dbReference>
<dbReference type="PROSITE" id="PS00674">
    <property type="entry name" value="AAA"/>
    <property type="match status" value="1"/>
</dbReference>
<protein>
    <recommendedName>
        <fullName evidence="6">Protein kinase domain-containing protein</fullName>
    </recommendedName>
</protein>
<dbReference type="PANTHER" id="PTHR23070">
    <property type="entry name" value="BCS1 AAA-TYPE ATPASE"/>
    <property type="match status" value="1"/>
</dbReference>
<dbReference type="Gene3D" id="6.10.280.40">
    <property type="match status" value="1"/>
</dbReference>
<feature type="domain" description="Protein kinase" evidence="6">
    <location>
        <begin position="597"/>
        <end position="856"/>
    </location>
</feature>
<sequence>MDVLMDWKSMGSLYASLMFMKTALRDIIPPELYKAARSIFFYFFSNLQTKIVTIHIQEFIGRYDNDIFKSIQRYLSSKCFTSSQYLTLSKMKNSKNHTYTMIPNQSIVDVFEGIKFTWSFRTEDSDDSGGSKGKSTNYFELCFDEKHKEFVNSSYLTRIAEEAKLIKSKNKGKKLYTNQSGDRWTMISQFSHPSTFDTIALDPVLKQDIQDDLQKFVSRKEFYTRVGKAWKRGYLLYGPPGTGKTSLIAAIANYLEFDIYDLELTSVRNNQDLRELLISTSSKSIIVVEDIDCSLDLENRESKNKPRLGDTESDTDKNTSTPKTGVSSVSLSGLLNFVDGLWSPCAGERLIIFTTNHKEKLDPALLRAGRMDKHILLSYCNIESLKVLTRNYLRIEEHELMSEAEELLSLVQITAADVAECLMSYDENPDMGMRNLVAEMHKRLLSQKNLQQQGNNEETKQNIEKMKGTDGNDKRITQMTNIIFFRPVYKDEEIVVEDEEVGEPDPVSIVSRINRFAGCSSLDDDETEVTDEEDCINLNGASQANTNFDAPFEAEVNVTLDAPFGMVQEAAPVWPSWLSPIPDDAIKGWSPRLSSSFEILHEIGQDSRCKIFKGRDIMTGKIVALKKLKLYTWEPEYVEEMAQEILVLRRLNSHPNVVKLEGLVLIHEEPLSLYLVFEYVEHTFADLITTHKDKFTEPQVKCYMHQLLLGLEYCHSRGVVHGNINGFNLLISNKGVLKIAGFGTAASIGCPTHRQSGMLGETVPLLYQAPEFRFGNPAYSTVGADLWGVGCILAELLAPKPIVLRLQEERRYPHKRGRRNIFEDFPPSSLKLAKTLLAYNPAQRQTAFAALTDEFFTTSPSAVSSKEGSTSR</sequence>
<dbReference type="Gene3D" id="1.10.510.10">
    <property type="entry name" value="Transferase(Phosphotransferase) domain 1"/>
    <property type="match status" value="1"/>
</dbReference>
<evidence type="ECO:0000256" key="5">
    <source>
        <dbReference type="SAM" id="MobiDB-lite"/>
    </source>
</evidence>
<evidence type="ECO:0000313" key="8">
    <source>
        <dbReference type="Proteomes" id="UP001177140"/>
    </source>
</evidence>
<dbReference type="InterPro" id="IPR000719">
    <property type="entry name" value="Prot_kinase_dom"/>
</dbReference>
<dbReference type="PROSITE" id="PS50011">
    <property type="entry name" value="PROTEIN_KINASE_DOM"/>
    <property type="match status" value="1"/>
</dbReference>
<dbReference type="InterPro" id="IPR050747">
    <property type="entry name" value="Mitochondrial_chaperone_BCS1"/>
</dbReference>
<comment type="similarity">
    <text evidence="2">Belongs to the AAA ATPase family. BCS1 subfamily.</text>
</comment>
<evidence type="ECO:0000256" key="1">
    <source>
        <dbReference type="ARBA" id="ARBA00001946"/>
    </source>
</evidence>
<proteinExistence type="inferred from homology"/>
<dbReference type="EMBL" id="JAJJMA010104123">
    <property type="protein sequence ID" value="MCL7030674.1"/>
    <property type="molecule type" value="Genomic_DNA"/>
</dbReference>
<name>A0AA41S757_PAPNU</name>
<accession>A0AA41S757</accession>
<gene>
    <name evidence="7" type="ORF">MKW94_022972</name>
</gene>
<dbReference type="InterPro" id="IPR011009">
    <property type="entry name" value="Kinase-like_dom_sf"/>
</dbReference>
<evidence type="ECO:0000256" key="4">
    <source>
        <dbReference type="ARBA" id="ARBA00049360"/>
    </source>
</evidence>
<evidence type="ECO:0000259" key="6">
    <source>
        <dbReference type="PROSITE" id="PS50011"/>
    </source>
</evidence>
<dbReference type="Pfam" id="PF00069">
    <property type="entry name" value="Pkinase"/>
    <property type="match status" value="1"/>
</dbReference>
<dbReference type="GO" id="GO:0006950">
    <property type="term" value="P:response to stress"/>
    <property type="evidence" value="ECO:0007669"/>
    <property type="project" value="UniProtKB-ARBA"/>
</dbReference>
<dbReference type="SUPFAM" id="SSF52540">
    <property type="entry name" value="P-loop containing nucleoside triphosphate hydrolases"/>
    <property type="match status" value="1"/>
</dbReference>
<evidence type="ECO:0000313" key="7">
    <source>
        <dbReference type="EMBL" id="MCL7030674.1"/>
    </source>
</evidence>
<organism evidence="7 8">
    <name type="scientific">Papaver nudicaule</name>
    <name type="common">Iceland poppy</name>
    <dbReference type="NCBI Taxonomy" id="74823"/>
    <lineage>
        <taxon>Eukaryota</taxon>
        <taxon>Viridiplantae</taxon>
        <taxon>Streptophyta</taxon>
        <taxon>Embryophyta</taxon>
        <taxon>Tracheophyta</taxon>
        <taxon>Spermatophyta</taxon>
        <taxon>Magnoliopsida</taxon>
        <taxon>Ranunculales</taxon>
        <taxon>Papaveraceae</taxon>
        <taxon>Papaveroideae</taxon>
        <taxon>Papaver</taxon>
    </lineage>
</organism>
<dbReference type="SUPFAM" id="SSF56112">
    <property type="entry name" value="Protein kinase-like (PK-like)"/>
    <property type="match status" value="1"/>
</dbReference>
<dbReference type="GO" id="GO:0016887">
    <property type="term" value="F:ATP hydrolysis activity"/>
    <property type="evidence" value="ECO:0007669"/>
    <property type="project" value="InterPro"/>
</dbReference>
<comment type="catalytic activity">
    <reaction evidence="4">
        <text>ATP + H2O = ADP + phosphate + H(+)</text>
        <dbReference type="Rhea" id="RHEA:13065"/>
        <dbReference type="ChEBI" id="CHEBI:15377"/>
        <dbReference type="ChEBI" id="CHEBI:15378"/>
        <dbReference type="ChEBI" id="CHEBI:30616"/>
        <dbReference type="ChEBI" id="CHEBI:43474"/>
        <dbReference type="ChEBI" id="CHEBI:456216"/>
    </reaction>
</comment>
<comment type="caution">
    <text evidence="7">The sequence shown here is derived from an EMBL/GenBank/DDBJ whole genome shotgun (WGS) entry which is preliminary data.</text>
</comment>
<feature type="region of interest" description="Disordered" evidence="5">
    <location>
        <begin position="302"/>
        <end position="326"/>
    </location>
</feature>
<evidence type="ECO:0000256" key="2">
    <source>
        <dbReference type="ARBA" id="ARBA00007448"/>
    </source>
</evidence>
<dbReference type="CDD" id="cd19510">
    <property type="entry name" value="RecA-like_BCS1"/>
    <property type="match status" value="1"/>
</dbReference>
<dbReference type="Pfam" id="PF25568">
    <property type="entry name" value="AAA_lid_At3g28540"/>
    <property type="match status" value="1"/>
</dbReference>
<dbReference type="AlphaFoldDB" id="A0AA41S757"/>